<name>A0A8S2ABZ5_ARAAE</name>
<proteinExistence type="predicted"/>
<feature type="region of interest" description="Disordered" evidence="1">
    <location>
        <begin position="89"/>
        <end position="159"/>
    </location>
</feature>
<dbReference type="AlphaFoldDB" id="A0A8S2ABZ5"/>
<organism evidence="2 3">
    <name type="scientific">Arabidopsis arenosa</name>
    <name type="common">Sand rock-cress</name>
    <name type="synonym">Cardaminopsis arenosa</name>
    <dbReference type="NCBI Taxonomy" id="38785"/>
    <lineage>
        <taxon>Eukaryota</taxon>
        <taxon>Viridiplantae</taxon>
        <taxon>Streptophyta</taxon>
        <taxon>Embryophyta</taxon>
        <taxon>Tracheophyta</taxon>
        <taxon>Spermatophyta</taxon>
        <taxon>Magnoliopsida</taxon>
        <taxon>eudicotyledons</taxon>
        <taxon>Gunneridae</taxon>
        <taxon>Pentapetalae</taxon>
        <taxon>rosids</taxon>
        <taxon>malvids</taxon>
        <taxon>Brassicales</taxon>
        <taxon>Brassicaceae</taxon>
        <taxon>Camelineae</taxon>
        <taxon>Arabidopsis</taxon>
    </lineage>
</organism>
<feature type="region of interest" description="Disordered" evidence="1">
    <location>
        <begin position="354"/>
        <end position="422"/>
    </location>
</feature>
<feature type="compositionally biased region" description="Basic residues" evidence="1">
    <location>
        <begin position="108"/>
        <end position="158"/>
    </location>
</feature>
<reference evidence="2" key="1">
    <citation type="submission" date="2021-01" db="EMBL/GenBank/DDBJ databases">
        <authorList>
            <person name="Bezrukov I."/>
        </authorList>
    </citation>
    <scope>NUCLEOTIDE SEQUENCE</scope>
</reference>
<evidence type="ECO:0000313" key="2">
    <source>
        <dbReference type="EMBL" id="CAE6072074.1"/>
    </source>
</evidence>
<dbReference type="Proteomes" id="UP000682877">
    <property type="component" value="Chromosome 5"/>
</dbReference>
<evidence type="ECO:0000313" key="3">
    <source>
        <dbReference type="Proteomes" id="UP000682877"/>
    </source>
</evidence>
<accession>A0A8S2ABZ5</accession>
<evidence type="ECO:0008006" key="4">
    <source>
        <dbReference type="Google" id="ProtNLM"/>
    </source>
</evidence>
<gene>
    <name evidence="2" type="ORF">AARE701A_LOCUS12246</name>
</gene>
<sequence>MDLYNDIYGAVDFDVYDNDEEQSMAVLRAAMEECLAGFKRDLAGFKRDLHEEMEKMRQYLKDEAAVWGKTMKNSNGLANVEMVNDLQVSTKPQPLVTSSLKRSTTSPKRGRARTLPRRHHHTSPKRHRYGRKRKTTRTWKKMKKVSRAEKRKKRRGKKPISEVLVHWQGLSRTEATWKDAQAFLRTLRTRFFGGWSIDKIITKIKPEKTWSKSQREKKKCLRDQRNNWYQSSSILLLTAFFVNQRSTNHLQNSTTKKKKKPESMDLYNDIYGAVDFDVYDNDEEQSMAVLRAAMEECLAGFKRDLAGFKRDLHEEMEKMRQYLKDEAAVWGKTMKNSNGLANVEMVNDLQVSTKPQPLVTSSLKRSTTSPKRGRARTLPRRHHHTSPKRHRYGRKRKTTRTWKKMKKVSRAEKRKKRRGKKPISEVLVHWQGLSRTEATWKDAQAFLRTLRTSKVDHSHKFKSLMDHVDSHEPDFGNIVDLHDDEEIDGDEETTFTNLFEVNNEEELQGRVFATPR</sequence>
<feature type="compositionally biased region" description="Polar residues" evidence="1">
    <location>
        <begin position="354"/>
        <end position="370"/>
    </location>
</feature>
<feature type="compositionally biased region" description="Basic residues" evidence="1">
    <location>
        <begin position="371"/>
        <end position="421"/>
    </location>
</feature>
<evidence type="ECO:0000256" key="1">
    <source>
        <dbReference type="SAM" id="MobiDB-lite"/>
    </source>
</evidence>
<dbReference type="EMBL" id="LR999455">
    <property type="protein sequence ID" value="CAE6072074.1"/>
    <property type="molecule type" value="Genomic_DNA"/>
</dbReference>
<protein>
    <recommendedName>
        <fullName evidence="4">Chromo domain-containing protein</fullName>
    </recommendedName>
</protein>
<keyword evidence="3" id="KW-1185">Reference proteome</keyword>
<feature type="compositionally biased region" description="Polar residues" evidence="1">
    <location>
        <begin position="89"/>
        <end position="107"/>
    </location>
</feature>